<feature type="region of interest" description="Disordered" evidence="2">
    <location>
        <begin position="1"/>
        <end position="20"/>
    </location>
</feature>
<name>A0A1W0WWN2_HYPEX</name>
<evidence type="ECO:0000313" key="5">
    <source>
        <dbReference type="EMBL" id="OQV19610.1"/>
    </source>
</evidence>
<organism evidence="5 6">
    <name type="scientific">Hypsibius exemplaris</name>
    <name type="common">Freshwater tardigrade</name>
    <dbReference type="NCBI Taxonomy" id="2072580"/>
    <lineage>
        <taxon>Eukaryota</taxon>
        <taxon>Metazoa</taxon>
        <taxon>Ecdysozoa</taxon>
        <taxon>Tardigrada</taxon>
        <taxon>Eutardigrada</taxon>
        <taxon>Parachela</taxon>
        <taxon>Hypsibioidea</taxon>
        <taxon>Hypsibiidae</taxon>
        <taxon>Hypsibius</taxon>
    </lineage>
</organism>
<proteinExistence type="predicted"/>
<dbReference type="InterPro" id="IPR020846">
    <property type="entry name" value="MFS_dom"/>
</dbReference>
<comment type="caution">
    <text evidence="5">The sequence shown here is derived from an EMBL/GenBank/DDBJ whole genome shotgun (WGS) entry which is preliminary data.</text>
</comment>
<protein>
    <submittedName>
        <fullName evidence="5">Monocarboxylate transporter 2</fullName>
    </submittedName>
</protein>
<dbReference type="Pfam" id="PF07690">
    <property type="entry name" value="MFS_1"/>
    <property type="match status" value="1"/>
</dbReference>
<feature type="transmembrane region" description="Helical" evidence="3">
    <location>
        <begin position="102"/>
        <end position="123"/>
    </location>
</feature>
<dbReference type="PANTHER" id="PTHR11360">
    <property type="entry name" value="MONOCARBOXYLATE TRANSPORTER"/>
    <property type="match status" value="1"/>
</dbReference>
<feature type="transmembrane region" description="Helical" evidence="3">
    <location>
        <begin position="130"/>
        <end position="149"/>
    </location>
</feature>
<sequence>MEKDGTSNGKAGPEMDSLLSDPRRRDIAPVIVVDTEGQKVAFVQEGDVRKTENAAPDGGFGWIIVFGVFMIHIIIDGITYSFGILLPDLLDKFEGSKGETSWIISVLIGTTYGCGPLPSLLASKFGRRPVALAGGVIACLGAFLSSYSTQIWQLIMLYGFLTGLGCGLMYLPAVVTVNYWFEKNRARAVGIAVCGSGMGMMVFPPLTRYLLDEYSVSGCLIIFAGVLLNCCVFCALLRPTPAECWAGKKTHLVTNLHSGEVQELKELLPNDKVVIVDESRPAGGLRGKVRGARVWIVKQVDMDLMRQWRFWLYCLAAAFGGISSYIPHSFLPHRAETEAGIDKELAAYLISIMGFANLAGRLMSSLISDQRWLNRMIVYCCCCFVAGLSTTFSIFATHYYTFAIYAAVYGFSGGFIIALQSVVLTDIVGLEKLTAAFGLLLLLEGACVFVGPPMAGSLTDYFDGDYTWAFVVTGILMSLAGVSLLVVPVVNFVVAKKSKALKVMVVT</sequence>
<evidence type="ECO:0000259" key="4">
    <source>
        <dbReference type="PROSITE" id="PS50850"/>
    </source>
</evidence>
<feature type="transmembrane region" description="Helical" evidence="3">
    <location>
        <begin position="376"/>
        <end position="396"/>
    </location>
</feature>
<dbReference type="InterPro" id="IPR011701">
    <property type="entry name" value="MFS"/>
</dbReference>
<dbReference type="OrthoDB" id="6499973at2759"/>
<dbReference type="Gene3D" id="1.20.1250.20">
    <property type="entry name" value="MFS general substrate transporter like domains"/>
    <property type="match status" value="2"/>
</dbReference>
<evidence type="ECO:0000256" key="2">
    <source>
        <dbReference type="SAM" id="MobiDB-lite"/>
    </source>
</evidence>
<comment type="subcellular location">
    <subcellularLocation>
        <location evidence="1">Membrane</location>
        <topology evidence="1">Multi-pass membrane protein</topology>
    </subcellularLocation>
</comment>
<evidence type="ECO:0000256" key="1">
    <source>
        <dbReference type="ARBA" id="ARBA00004141"/>
    </source>
</evidence>
<feature type="transmembrane region" description="Helical" evidence="3">
    <location>
        <begin position="402"/>
        <end position="424"/>
    </location>
</feature>
<dbReference type="Proteomes" id="UP000192578">
    <property type="component" value="Unassembled WGS sequence"/>
</dbReference>
<dbReference type="AlphaFoldDB" id="A0A1W0WWN2"/>
<accession>A0A1W0WWN2</accession>
<keyword evidence="3" id="KW-0812">Transmembrane</keyword>
<feature type="transmembrane region" description="Helical" evidence="3">
    <location>
        <begin position="188"/>
        <end position="208"/>
    </location>
</feature>
<reference evidence="6" key="1">
    <citation type="submission" date="2017-01" db="EMBL/GenBank/DDBJ databases">
        <title>Comparative genomics of anhydrobiosis in the tardigrade Hypsibius dujardini.</title>
        <authorList>
            <person name="Yoshida Y."/>
            <person name="Koutsovoulos G."/>
            <person name="Laetsch D."/>
            <person name="Stevens L."/>
            <person name="Kumar S."/>
            <person name="Horikawa D."/>
            <person name="Ishino K."/>
            <person name="Komine S."/>
            <person name="Tomita M."/>
            <person name="Blaxter M."/>
            <person name="Arakawa K."/>
        </authorList>
    </citation>
    <scope>NUCLEOTIDE SEQUENCE [LARGE SCALE GENOMIC DNA]</scope>
    <source>
        <strain evidence="6">Z151</strain>
    </source>
</reference>
<dbReference type="SUPFAM" id="SSF103473">
    <property type="entry name" value="MFS general substrate transporter"/>
    <property type="match status" value="1"/>
</dbReference>
<dbReference type="PANTHER" id="PTHR11360:SF284">
    <property type="entry name" value="EG:103B4.3 PROTEIN-RELATED"/>
    <property type="match status" value="1"/>
</dbReference>
<feature type="transmembrane region" description="Helical" evidence="3">
    <location>
        <begin position="59"/>
        <end position="82"/>
    </location>
</feature>
<evidence type="ECO:0000313" key="6">
    <source>
        <dbReference type="Proteomes" id="UP000192578"/>
    </source>
</evidence>
<feature type="transmembrane region" description="Helical" evidence="3">
    <location>
        <begin position="467"/>
        <end position="494"/>
    </location>
</feature>
<gene>
    <name evidence="5" type="ORF">BV898_06384</name>
</gene>
<dbReference type="InterPro" id="IPR036259">
    <property type="entry name" value="MFS_trans_sf"/>
</dbReference>
<feature type="domain" description="Major facilitator superfamily (MFS) profile" evidence="4">
    <location>
        <begin position="60"/>
        <end position="498"/>
    </location>
</feature>
<dbReference type="PROSITE" id="PS50850">
    <property type="entry name" value="MFS"/>
    <property type="match status" value="1"/>
</dbReference>
<feature type="transmembrane region" description="Helical" evidence="3">
    <location>
        <begin position="308"/>
        <end position="326"/>
    </location>
</feature>
<feature type="transmembrane region" description="Helical" evidence="3">
    <location>
        <begin position="436"/>
        <end position="455"/>
    </location>
</feature>
<feature type="transmembrane region" description="Helical" evidence="3">
    <location>
        <begin position="214"/>
        <end position="237"/>
    </location>
</feature>
<dbReference type="GO" id="GO:0008028">
    <property type="term" value="F:monocarboxylic acid transmembrane transporter activity"/>
    <property type="evidence" value="ECO:0007669"/>
    <property type="project" value="TreeGrafter"/>
</dbReference>
<dbReference type="InterPro" id="IPR050327">
    <property type="entry name" value="Proton-linked_MCT"/>
</dbReference>
<feature type="transmembrane region" description="Helical" evidence="3">
    <location>
        <begin position="155"/>
        <end position="181"/>
    </location>
</feature>
<dbReference type="CDD" id="cd17352">
    <property type="entry name" value="MFS_MCT_SLC16"/>
    <property type="match status" value="1"/>
</dbReference>
<keyword evidence="3" id="KW-1133">Transmembrane helix</keyword>
<dbReference type="GO" id="GO:0016020">
    <property type="term" value="C:membrane"/>
    <property type="evidence" value="ECO:0007669"/>
    <property type="project" value="UniProtKB-SubCell"/>
</dbReference>
<dbReference type="EMBL" id="MTYJ01000037">
    <property type="protein sequence ID" value="OQV19610.1"/>
    <property type="molecule type" value="Genomic_DNA"/>
</dbReference>
<feature type="transmembrane region" description="Helical" evidence="3">
    <location>
        <begin position="346"/>
        <end position="364"/>
    </location>
</feature>
<evidence type="ECO:0000256" key="3">
    <source>
        <dbReference type="SAM" id="Phobius"/>
    </source>
</evidence>
<keyword evidence="3" id="KW-0472">Membrane</keyword>
<keyword evidence="6" id="KW-1185">Reference proteome</keyword>